<dbReference type="Pfam" id="PF06082">
    <property type="entry name" value="YjbH"/>
    <property type="match status" value="1"/>
</dbReference>
<protein>
    <submittedName>
        <fullName evidence="3">YjbH domain-containing protein</fullName>
    </submittedName>
</protein>
<accession>A0A7W3FQA5</accession>
<feature type="chain" id="PRO_5031340088" evidence="2">
    <location>
        <begin position="32"/>
        <end position="741"/>
    </location>
</feature>
<keyword evidence="2" id="KW-0732">Signal</keyword>
<feature type="signal peptide" evidence="2">
    <location>
        <begin position="1"/>
        <end position="31"/>
    </location>
</feature>
<dbReference type="EMBL" id="JACGXS010000016">
    <property type="protein sequence ID" value="MBA8683759.1"/>
    <property type="molecule type" value="Genomic_DNA"/>
</dbReference>
<reference evidence="3 4" key="1">
    <citation type="submission" date="2020-08" db="EMBL/GenBank/DDBJ databases">
        <title>Stenotrophomonas tumulicola JCM 30961.</title>
        <authorList>
            <person name="Deng Y."/>
        </authorList>
    </citation>
    <scope>NUCLEOTIDE SEQUENCE [LARGE SCALE GENOMIC DNA]</scope>
    <source>
        <strain evidence="3 4">JCM 30961</strain>
    </source>
</reference>
<organism evidence="3 4">
    <name type="scientific">Stenotrophomonas tumulicola</name>
    <dbReference type="NCBI Taxonomy" id="1685415"/>
    <lineage>
        <taxon>Bacteria</taxon>
        <taxon>Pseudomonadati</taxon>
        <taxon>Pseudomonadota</taxon>
        <taxon>Gammaproteobacteria</taxon>
        <taxon>Lysobacterales</taxon>
        <taxon>Lysobacteraceae</taxon>
        <taxon>Stenotrophomonas</taxon>
    </lineage>
</organism>
<gene>
    <name evidence="3" type="ORF">H4O11_18300</name>
</gene>
<sequence length="741" mass="81677">MSRILNRSKAHRPVAITLTALAMSMSTALHAQQAPPATASEWGGIGLLQTPTARMAEDGDIAFTASHNSPYSRYNLTLQPFPWLEASFRYINVSNIRYGTDIAGNQNYKDKSIDFKVRLWEETRWLPDVSFGVRDIGGTGFFSSEYLVANKRFGPVDASVGLATGYIGNRGDFSNPLGAIDDKYKDRRPIANSDITQAGRFGLSNMFKGPVGIFGGVTWQTPLDALLVKVEYDGNDYKREPRRNNLTQNTPVNVGLVYVPNKNVELTAAWERGDAAMFSLTLRGNPGHASAAPKPFDPPPVRVGDPDARVGGEAVSRQVATAPGTATATGTTTEAGQPREQADWGAIASALRSNAGIKVDSISRRDGELFIDGYQTDYMSAAKGLGRAGRILSNSLGDEYDWYTVRSTRLGMPIADMSVSRQALEGYLDGSVSEDVLRRSTELEAPSVISRDVLYRAPSDPFNGGFSVGYRQNLGGPDGFILYQVAANYSASYFFRPNVWLSGTASVDLFNNYDKFKYDAPSRLPRVRTDLRQYMTTSDVVLPNLQFNTAGRLGRDTYGLAYVGYLEWMYAGVGGELLYRPMGESWAIGANLNWVKQRDYDQHFGLRDYSVTTGHATFYYSFDAKERIVGSLSLGRYLAGDYGATLNIARAFDNGVTMGAYATKTDVSAAEFGEGSFDKGIYFSIPFDIVLPRSTRGRANINWNPLIRDGGAMLSRRYQLYNVTSERDERFFYDNLKSIDD</sequence>
<evidence type="ECO:0000313" key="3">
    <source>
        <dbReference type="EMBL" id="MBA8683759.1"/>
    </source>
</evidence>
<evidence type="ECO:0000256" key="1">
    <source>
        <dbReference type="SAM" id="MobiDB-lite"/>
    </source>
</evidence>
<name>A0A7W3FQA5_9GAMM</name>
<feature type="compositionally biased region" description="Low complexity" evidence="1">
    <location>
        <begin position="320"/>
        <end position="336"/>
    </location>
</feature>
<dbReference type="Proteomes" id="UP000547058">
    <property type="component" value="Unassembled WGS sequence"/>
</dbReference>
<evidence type="ECO:0000313" key="4">
    <source>
        <dbReference type="Proteomes" id="UP000547058"/>
    </source>
</evidence>
<feature type="region of interest" description="Disordered" evidence="1">
    <location>
        <begin position="316"/>
        <end position="339"/>
    </location>
</feature>
<comment type="caution">
    <text evidence="3">The sequence shown here is derived from an EMBL/GenBank/DDBJ whole genome shotgun (WGS) entry which is preliminary data.</text>
</comment>
<dbReference type="AlphaFoldDB" id="A0A7W3FQA5"/>
<dbReference type="InterPro" id="IPR010344">
    <property type="entry name" value="YbjH"/>
</dbReference>
<evidence type="ECO:0000256" key="2">
    <source>
        <dbReference type="SAM" id="SignalP"/>
    </source>
</evidence>
<keyword evidence="4" id="KW-1185">Reference proteome</keyword>
<proteinExistence type="predicted"/>